<keyword evidence="3 9" id="KW-0808">Transferase</keyword>
<feature type="domain" description="Thiolase C-terminal" evidence="12">
    <location>
        <begin position="283"/>
        <end position="404"/>
    </location>
</feature>
<evidence type="ECO:0000313" key="13">
    <source>
        <dbReference type="EMBL" id="NJP65704.1"/>
    </source>
</evidence>
<dbReference type="NCBIfam" id="NF005890">
    <property type="entry name" value="PRK07851.1"/>
    <property type="match status" value="1"/>
</dbReference>
<dbReference type="PROSITE" id="PS00737">
    <property type="entry name" value="THIOLASE_2"/>
    <property type="match status" value="1"/>
</dbReference>
<name>A0ABX1AIP0_9ACTN</name>
<dbReference type="CDD" id="cd00751">
    <property type="entry name" value="thiolase"/>
    <property type="match status" value="1"/>
</dbReference>
<comment type="caution">
    <text evidence="13">The sequence shown here is derived from an EMBL/GenBank/DDBJ whole genome shotgun (WGS) entry which is preliminary data.</text>
</comment>
<evidence type="ECO:0000256" key="5">
    <source>
        <dbReference type="ARBA" id="ARBA00022946"/>
    </source>
</evidence>
<keyword evidence="6" id="KW-0443">Lipid metabolism</keyword>
<feature type="region of interest" description="Disordered" evidence="10">
    <location>
        <begin position="146"/>
        <end position="165"/>
    </location>
</feature>
<comment type="subcellular location">
    <subcellularLocation>
        <location evidence="1">Peroxisome</location>
    </subcellularLocation>
</comment>
<gene>
    <name evidence="13" type="ORF">HCJ92_05225</name>
</gene>
<evidence type="ECO:0000256" key="1">
    <source>
        <dbReference type="ARBA" id="ARBA00004275"/>
    </source>
</evidence>
<dbReference type="InterPro" id="IPR020616">
    <property type="entry name" value="Thiolase_N"/>
</dbReference>
<evidence type="ECO:0000259" key="12">
    <source>
        <dbReference type="Pfam" id="PF02803"/>
    </source>
</evidence>
<dbReference type="PANTHER" id="PTHR43853:SF8">
    <property type="entry name" value="3-KETOACYL-COA THIOLASE, PEROXISOMAL"/>
    <property type="match status" value="1"/>
</dbReference>
<evidence type="ECO:0000256" key="2">
    <source>
        <dbReference type="ARBA" id="ARBA00010982"/>
    </source>
</evidence>
<dbReference type="InterPro" id="IPR050215">
    <property type="entry name" value="Thiolase-like_sf_Thiolase"/>
</dbReference>
<dbReference type="GO" id="GO:0003985">
    <property type="term" value="F:acetyl-CoA C-acetyltransferase activity"/>
    <property type="evidence" value="ECO:0007669"/>
    <property type="project" value="UniProtKB-EC"/>
</dbReference>
<feature type="domain" description="Thiolase N-terminal" evidence="11">
    <location>
        <begin position="5"/>
        <end position="274"/>
    </location>
</feature>
<dbReference type="InterPro" id="IPR016039">
    <property type="entry name" value="Thiolase-like"/>
</dbReference>
<evidence type="ECO:0000256" key="7">
    <source>
        <dbReference type="ARBA" id="ARBA00023140"/>
    </source>
</evidence>
<evidence type="ECO:0000256" key="8">
    <source>
        <dbReference type="ARBA" id="ARBA00023315"/>
    </source>
</evidence>
<comment type="similarity">
    <text evidence="2 9">Belongs to the thiolase-like superfamily. Thiolase family.</text>
</comment>
<organism evidence="13 14">
    <name type="scientific">Streptomyces spiramenti</name>
    <dbReference type="NCBI Taxonomy" id="2720606"/>
    <lineage>
        <taxon>Bacteria</taxon>
        <taxon>Bacillati</taxon>
        <taxon>Actinomycetota</taxon>
        <taxon>Actinomycetes</taxon>
        <taxon>Kitasatosporales</taxon>
        <taxon>Streptomycetaceae</taxon>
        <taxon>Streptomyces</taxon>
    </lineage>
</organism>
<reference evidence="13 14" key="1">
    <citation type="submission" date="2020-03" db="EMBL/GenBank/DDBJ databases">
        <title>Draft genome of Streptomyces sp. ventii, isolated from the Axial Seamount in the Pacific Ocean, and resequencing of the two type strains Streptomyces lonarensis strain NCL 716 and Streptomyces bohaiensis strain 11A07.</title>
        <authorList>
            <person name="Loughran R.M."/>
            <person name="Pfannmuller K.M."/>
            <person name="Wasson B.J."/>
            <person name="Deadmond M.C."/>
            <person name="Paddock B.E."/>
            <person name="Koyack M.J."/>
            <person name="Gallegos D.A."/>
            <person name="Mitchell E.A."/>
            <person name="Ushijima B."/>
            <person name="Saw J.H."/>
            <person name="Mcphail K.L."/>
            <person name="Videau P."/>
        </authorList>
    </citation>
    <scope>NUCLEOTIDE SEQUENCE [LARGE SCALE GENOMIC DNA]</scope>
    <source>
        <strain evidence="14">5675061</strain>
    </source>
</reference>
<dbReference type="Gene3D" id="3.40.47.10">
    <property type="match status" value="1"/>
</dbReference>
<evidence type="ECO:0000256" key="9">
    <source>
        <dbReference type="RuleBase" id="RU003557"/>
    </source>
</evidence>
<keyword evidence="5" id="KW-0809">Transit peptide</keyword>
<dbReference type="RefSeq" id="WP_167932230.1">
    <property type="nucleotide sequence ID" value="NZ_JAAVJB010000022.1"/>
</dbReference>
<evidence type="ECO:0000256" key="6">
    <source>
        <dbReference type="ARBA" id="ARBA00023098"/>
    </source>
</evidence>
<dbReference type="PANTHER" id="PTHR43853">
    <property type="entry name" value="3-KETOACYL-COA THIOLASE, PEROXISOMAL"/>
    <property type="match status" value="1"/>
</dbReference>
<protein>
    <submittedName>
        <fullName evidence="13">Acetyl-CoA C-acetyltransferase</fullName>
        <ecNumber evidence="13">2.3.1.9</ecNumber>
    </submittedName>
</protein>
<evidence type="ECO:0000256" key="4">
    <source>
        <dbReference type="ARBA" id="ARBA00022832"/>
    </source>
</evidence>
<dbReference type="InterPro" id="IPR020613">
    <property type="entry name" value="Thiolase_CS"/>
</dbReference>
<dbReference type="Pfam" id="PF02803">
    <property type="entry name" value="Thiolase_C"/>
    <property type="match status" value="1"/>
</dbReference>
<dbReference type="PIRSF" id="PIRSF000429">
    <property type="entry name" value="Ac-CoA_Ac_transf"/>
    <property type="match status" value="1"/>
</dbReference>
<keyword evidence="8 9" id="KW-0012">Acyltransferase</keyword>
<sequence>MPEAVIVAAARSPIGRAGKGSLKDVRPDDLTAAIVRAALDQVPQLDPREIDDLMLGCGLPGGEQGHNLGRVVAVQLGMDHLPACTITRYCSSSLQTTRMALHAIRAGEGDVFVSAGVETVSRFAHGSSDGMPGTHNPLFADAEARTARRAEQGGDGWTDPRERGDVPDVYMAMGQTAENLARAKGVTRQEMDEFGVRSQNLAEAAIAAGFWEREITPVTTPDGTVVSADDGPRAGVTLEGVQGLKPVFRPDGLVTAGNCCALNDGAAALVIMSDTKARELGITPLARVVSTGVSALSPEIMGLGPVDASRQALARAGMTIGDIDLVEINEAFAAQVIPSYRDLGVDLDRLNVNGGAIAVGHPFGMTGARITTTLINSLRWHDKQFGLETMCVGGGQGMAMVLERLS</sequence>
<evidence type="ECO:0000256" key="10">
    <source>
        <dbReference type="SAM" id="MobiDB-lite"/>
    </source>
</evidence>
<dbReference type="Proteomes" id="UP000746503">
    <property type="component" value="Unassembled WGS sequence"/>
</dbReference>
<dbReference type="EMBL" id="JAAVJB010000022">
    <property type="protein sequence ID" value="NJP65704.1"/>
    <property type="molecule type" value="Genomic_DNA"/>
</dbReference>
<evidence type="ECO:0000259" key="11">
    <source>
        <dbReference type="Pfam" id="PF00108"/>
    </source>
</evidence>
<evidence type="ECO:0000313" key="14">
    <source>
        <dbReference type="Proteomes" id="UP000746503"/>
    </source>
</evidence>
<dbReference type="SUPFAM" id="SSF53901">
    <property type="entry name" value="Thiolase-like"/>
    <property type="match status" value="2"/>
</dbReference>
<dbReference type="EC" id="2.3.1.9" evidence="13"/>
<keyword evidence="7" id="KW-0576">Peroxisome</keyword>
<dbReference type="InterPro" id="IPR002155">
    <property type="entry name" value="Thiolase"/>
</dbReference>
<proteinExistence type="inferred from homology"/>
<dbReference type="NCBIfam" id="TIGR01930">
    <property type="entry name" value="AcCoA-C-Actrans"/>
    <property type="match status" value="1"/>
</dbReference>
<dbReference type="InterPro" id="IPR020617">
    <property type="entry name" value="Thiolase_C"/>
</dbReference>
<evidence type="ECO:0000256" key="3">
    <source>
        <dbReference type="ARBA" id="ARBA00022679"/>
    </source>
</evidence>
<dbReference type="Pfam" id="PF00108">
    <property type="entry name" value="Thiolase_N"/>
    <property type="match status" value="1"/>
</dbReference>
<keyword evidence="4" id="KW-0276">Fatty acid metabolism</keyword>
<accession>A0ABX1AIP0</accession>
<keyword evidence="14" id="KW-1185">Reference proteome</keyword>